<proteinExistence type="predicted"/>
<evidence type="ECO:0000313" key="1">
    <source>
        <dbReference type="EMBL" id="CAG7718312.1"/>
    </source>
</evidence>
<feature type="non-terminal residue" evidence="1">
    <location>
        <position position="1"/>
    </location>
</feature>
<keyword evidence="2" id="KW-1185">Reference proteome</keyword>
<accession>A0A8J2JGF4</accession>
<sequence length="58" mass="6796">MDSESSLLAEIVDKTTDPISLTFTPEEEEIVRNFSLSPQDLRSEKRIEEQLRTLSQWR</sequence>
<dbReference type="EMBL" id="CAJVCH010052517">
    <property type="protein sequence ID" value="CAG7718312.1"/>
    <property type="molecule type" value="Genomic_DNA"/>
</dbReference>
<reference evidence="1" key="1">
    <citation type="submission" date="2021-06" db="EMBL/GenBank/DDBJ databases">
        <authorList>
            <person name="Hodson N. C."/>
            <person name="Mongue J. A."/>
            <person name="Jaron S. K."/>
        </authorList>
    </citation>
    <scope>NUCLEOTIDE SEQUENCE</scope>
</reference>
<evidence type="ECO:0000313" key="2">
    <source>
        <dbReference type="Proteomes" id="UP000708208"/>
    </source>
</evidence>
<protein>
    <submittedName>
        <fullName evidence="1">Uncharacterized protein</fullName>
    </submittedName>
</protein>
<name>A0A8J2JGF4_9HEXA</name>
<dbReference type="AlphaFoldDB" id="A0A8J2JGF4"/>
<gene>
    <name evidence="1" type="ORF">AFUS01_LOCUS7711</name>
</gene>
<dbReference type="Proteomes" id="UP000708208">
    <property type="component" value="Unassembled WGS sequence"/>
</dbReference>
<organism evidence="1 2">
    <name type="scientific">Allacma fusca</name>
    <dbReference type="NCBI Taxonomy" id="39272"/>
    <lineage>
        <taxon>Eukaryota</taxon>
        <taxon>Metazoa</taxon>
        <taxon>Ecdysozoa</taxon>
        <taxon>Arthropoda</taxon>
        <taxon>Hexapoda</taxon>
        <taxon>Collembola</taxon>
        <taxon>Symphypleona</taxon>
        <taxon>Sminthuridae</taxon>
        <taxon>Allacma</taxon>
    </lineage>
</organism>
<comment type="caution">
    <text evidence="1">The sequence shown here is derived from an EMBL/GenBank/DDBJ whole genome shotgun (WGS) entry which is preliminary data.</text>
</comment>